<evidence type="ECO:0000256" key="1">
    <source>
        <dbReference type="SAM" id="Phobius"/>
    </source>
</evidence>
<accession>A0ABV8L1H8</accession>
<feature type="transmembrane region" description="Helical" evidence="1">
    <location>
        <begin position="75"/>
        <end position="96"/>
    </location>
</feature>
<sequence>MNEEEPDGPYRAQPDSVPYAAGATVVALVAVLTAVGVYAFATALAAVHPLVAVAVNVVAAVGVAPTAWRWRFTPVVRWVLAGAALGVVLGWLAAVIDQLAS</sequence>
<keyword evidence="1" id="KW-1133">Transmembrane helix</keyword>
<reference evidence="3" key="1">
    <citation type="journal article" date="2019" name="Int. J. Syst. Evol. Microbiol.">
        <title>The Global Catalogue of Microorganisms (GCM) 10K type strain sequencing project: providing services to taxonomists for standard genome sequencing and annotation.</title>
        <authorList>
            <consortium name="The Broad Institute Genomics Platform"/>
            <consortium name="The Broad Institute Genome Sequencing Center for Infectious Disease"/>
            <person name="Wu L."/>
            <person name="Ma J."/>
        </authorList>
    </citation>
    <scope>NUCLEOTIDE SEQUENCE [LARGE SCALE GENOMIC DNA]</scope>
    <source>
        <strain evidence="3">CGMCC 4.7204</strain>
    </source>
</reference>
<feature type="transmembrane region" description="Helical" evidence="1">
    <location>
        <begin position="47"/>
        <end position="68"/>
    </location>
</feature>
<keyword evidence="1" id="KW-0472">Membrane</keyword>
<dbReference type="EMBL" id="JBHSBA010000003">
    <property type="protein sequence ID" value="MFC4124588.1"/>
    <property type="molecule type" value="Genomic_DNA"/>
</dbReference>
<proteinExistence type="predicted"/>
<dbReference type="Pfam" id="PF10801">
    <property type="entry name" value="DUF2537"/>
    <property type="match status" value="1"/>
</dbReference>
<evidence type="ECO:0000313" key="2">
    <source>
        <dbReference type="EMBL" id="MFC4124588.1"/>
    </source>
</evidence>
<comment type="caution">
    <text evidence="2">The sequence shown here is derived from an EMBL/GenBank/DDBJ whole genome shotgun (WGS) entry which is preliminary data.</text>
</comment>
<name>A0ABV8L1H8_9NOCA</name>
<evidence type="ECO:0000313" key="3">
    <source>
        <dbReference type="Proteomes" id="UP001595767"/>
    </source>
</evidence>
<organism evidence="2 3">
    <name type="scientific">Nocardia rhizosphaerae</name>
    <dbReference type="NCBI Taxonomy" id="1691571"/>
    <lineage>
        <taxon>Bacteria</taxon>
        <taxon>Bacillati</taxon>
        <taxon>Actinomycetota</taxon>
        <taxon>Actinomycetes</taxon>
        <taxon>Mycobacteriales</taxon>
        <taxon>Nocardiaceae</taxon>
        <taxon>Nocardia</taxon>
    </lineage>
</organism>
<keyword evidence="3" id="KW-1185">Reference proteome</keyword>
<dbReference type="RefSeq" id="WP_378546918.1">
    <property type="nucleotide sequence ID" value="NZ_JBHSBA010000003.1"/>
</dbReference>
<protein>
    <submittedName>
        <fullName evidence="2">DUF2537 domain-containing protein</fullName>
    </submittedName>
</protein>
<dbReference type="InterPro" id="IPR024244">
    <property type="entry name" value="DUF2537"/>
</dbReference>
<gene>
    <name evidence="2" type="ORF">ACFOW8_06595</name>
</gene>
<dbReference type="Proteomes" id="UP001595767">
    <property type="component" value="Unassembled WGS sequence"/>
</dbReference>
<keyword evidence="1" id="KW-0812">Transmembrane</keyword>
<feature type="transmembrane region" description="Helical" evidence="1">
    <location>
        <begin position="19"/>
        <end position="41"/>
    </location>
</feature>